<dbReference type="RefSeq" id="WP_233729918.1">
    <property type="nucleotide sequence ID" value="NZ_JAJVCN010000003.1"/>
</dbReference>
<organism evidence="3 4">
    <name type="scientific">Kibdelosporangium philippinense</name>
    <dbReference type="NCBI Taxonomy" id="211113"/>
    <lineage>
        <taxon>Bacteria</taxon>
        <taxon>Bacillati</taxon>
        <taxon>Actinomycetota</taxon>
        <taxon>Actinomycetes</taxon>
        <taxon>Pseudonocardiales</taxon>
        <taxon>Pseudonocardiaceae</taxon>
        <taxon>Kibdelosporangium</taxon>
    </lineage>
</organism>
<evidence type="ECO:0000313" key="4">
    <source>
        <dbReference type="Proteomes" id="UP001521150"/>
    </source>
</evidence>
<evidence type="ECO:0000256" key="1">
    <source>
        <dbReference type="SAM" id="MobiDB-lite"/>
    </source>
</evidence>
<name>A0ABS8ZMM4_9PSEU</name>
<proteinExistence type="predicted"/>
<feature type="transmembrane region" description="Helical" evidence="2">
    <location>
        <begin position="102"/>
        <end position="122"/>
    </location>
</feature>
<feature type="compositionally biased region" description="Basic and acidic residues" evidence="1">
    <location>
        <begin position="21"/>
        <end position="31"/>
    </location>
</feature>
<sequence length="123" mass="13203">MADERAAHASRAGIDPVQNPRAEDNPTDDRPKRRKGRFWRELTGALAAGLVVLAVAIFVLQIISWSKGVPGLGVVELIGHIVAAGLAIYAQRTVNRSSGRPAMIAGLGIGVITLLVLVLFWWI</sequence>
<feature type="transmembrane region" description="Helical" evidence="2">
    <location>
        <begin position="42"/>
        <end position="63"/>
    </location>
</feature>
<comment type="caution">
    <text evidence="3">The sequence shown here is derived from an EMBL/GenBank/DDBJ whole genome shotgun (WGS) entry which is preliminary data.</text>
</comment>
<gene>
    <name evidence="3" type="ORF">LWC34_37210</name>
</gene>
<keyword evidence="2" id="KW-0472">Membrane</keyword>
<protein>
    <submittedName>
        <fullName evidence="3">Uncharacterized protein</fullName>
    </submittedName>
</protein>
<feature type="region of interest" description="Disordered" evidence="1">
    <location>
        <begin position="1"/>
        <end position="35"/>
    </location>
</feature>
<keyword evidence="2" id="KW-0812">Transmembrane</keyword>
<feature type="transmembrane region" description="Helical" evidence="2">
    <location>
        <begin position="69"/>
        <end position="90"/>
    </location>
</feature>
<evidence type="ECO:0000313" key="3">
    <source>
        <dbReference type="EMBL" id="MCE7008413.1"/>
    </source>
</evidence>
<accession>A0ABS8ZMM4</accession>
<reference evidence="3 4" key="1">
    <citation type="submission" date="2021-12" db="EMBL/GenBank/DDBJ databases">
        <title>Genome sequence of Kibdelosporangium philippinense ATCC 49844.</title>
        <authorList>
            <person name="Fedorov E.A."/>
            <person name="Omeragic M."/>
            <person name="Shalygina K.F."/>
            <person name="Maclea K.S."/>
        </authorList>
    </citation>
    <scope>NUCLEOTIDE SEQUENCE [LARGE SCALE GENOMIC DNA]</scope>
    <source>
        <strain evidence="3 4">ATCC 49844</strain>
    </source>
</reference>
<keyword evidence="4" id="KW-1185">Reference proteome</keyword>
<evidence type="ECO:0000256" key="2">
    <source>
        <dbReference type="SAM" id="Phobius"/>
    </source>
</evidence>
<dbReference type="EMBL" id="JAJVCN010000003">
    <property type="protein sequence ID" value="MCE7008413.1"/>
    <property type="molecule type" value="Genomic_DNA"/>
</dbReference>
<dbReference type="Proteomes" id="UP001521150">
    <property type="component" value="Unassembled WGS sequence"/>
</dbReference>
<keyword evidence="2" id="KW-1133">Transmembrane helix</keyword>